<evidence type="ECO:0000313" key="8">
    <source>
        <dbReference type="Proteomes" id="UP001515480"/>
    </source>
</evidence>
<feature type="transmembrane region" description="Helical" evidence="6">
    <location>
        <begin position="291"/>
        <end position="312"/>
    </location>
</feature>
<dbReference type="GO" id="GO:0015095">
    <property type="term" value="F:magnesium ion transmembrane transporter activity"/>
    <property type="evidence" value="ECO:0007669"/>
    <property type="project" value="InterPro"/>
</dbReference>
<dbReference type="PANTHER" id="PTHR12570:SF65">
    <property type="entry name" value="MAGNESIUM TRANSPORTER NIPA9-RELATED"/>
    <property type="match status" value="1"/>
</dbReference>
<evidence type="ECO:0000313" key="7">
    <source>
        <dbReference type="EMBL" id="KAL1522926.1"/>
    </source>
</evidence>
<feature type="transmembrane region" description="Helical" evidence="6">
    <location>
        <begin position="92"/>
        <end position="114"/>
    </location>
</feature>
<dbReference type="PANTHER" id="PTHR12570">
    <property type="match status" value="1"/>
</dbReference>
<gene>
    <name evidence="7" type="ORF">AB1Y20_017891</name>
</gene>
<dbReference type="Proteomes" id="UP001515480">
    <property type="component" value="Unassembled WGS sequence"/>
</dbReference>
<dbReference type="SUPFAM" id="SSF103481">
    <property type="entry name" value="Multidrug resistance efflux transporter EmrE"/>
    <property type="match status" value="1"/>
</dbReference>
<dbReference type="GO" id="GO:0016020">
    <property type="term" value="C:membrane"/>
    <property type="evidence" value="ECO:0007669"/>
    <property type="project" value="UniProtKB-SubCell"/>
</dbReference>
<protein>
    <recommendedName>
        <fullName evidence="9">Magnesium transporter</fullName>
    </recommendedName>
</protein>
<evidence type="ECO:0000256" key="4">
    <source>
        <dbReference type="ARBA" id="ARBA00023136"/>
    </source>
</evidence>
<dbReference type="Gene3D" id="1.10.3730.20">
    <property type="match status" value="1"/>
</dbReference>
<evidence type="ECO:0000256" key="3">
    <source>
        <dbReference type="ARBA" id="ARBA00022989"/>
    </source>
</evidence>
<feature type="transmembrane region" description="Helical" evidence="6">
    <location>
        <begin position="63"/>
        <end position="86"/>
    </location>
</feature>
<feature type="transmembrane region" description="Helical" evidence="6">
    <location>
        <begin position="24"/>
        <end position="43"/>
    </location>
</feature>
<sequence>MAFSPPAGAPMPAGVNEQQLQDELVGFVLVVGASLGICAALNIQKYVHTRNVDPATGCARRSFLRIPLWWGGMVLNTASELANLAALGYAPAALVTPLGCLTVVFNSLSSNLLLGEPCFRRDLLGIALICAGVTCVVFSQSNTSPVTISPDYLRDEVFRSAEFYGLLICVFVLLALLKVFVHNRWCKVYSWVYLLESSLVSIFTVISARAFASMLPPPMPGKLSYFFVYPDLLYGWLSLLVLVASAVGGLMLQNFALMHFSASEVVPVYFSMFVVAGVAASAFAFREIDWPWVLLLLPGVVCCIAGVFAIAYKREERHRKCQASLASFVESTPDPSRPAATPPCHGSAAASSHAAAAAATPPRAEPTPARLEECASAPKQWLPERILATPEALRRGISALSALSRDYSAVNETARLSEMSHASFVSHSSSLSELTLGGGSFSSFGALYRMRRDARLLAGEGLPTEALLRTPERASERHEARSPLGHTPRRNIDMCSESQQ</sequence>
<organism evidence="7 8">
    <name type="scientific">Prymnesium parvum</name>
    <name type="common">Toxic golden alga</name>
    <dbReference type="NCBI Taxonomy" id="97485"/>
    <lineage>
        <taxon>Eukaryota</taxon>
        <taxon>Haptista</taxon>
        <taxon>Haptophyta</taxon>
        <taxon>Prymnesiophyceae</taxon>
        <taxon>Prymnesiales</taxon>
        <taxon>Prymnesiaceae</taxon>
        <taxon>Prymnesium</taxon>
    </lineage>
</organism>
<evidence type="ECO:0000256" key="5">
    <source>
        <dbReference type="SAM" id="MobiDB-lite"/>
    </source>
</evidence>
<name>A0AB34JNC3_PRYPA</name>
<feature type="transmembrane region" description="Helical" evidence="6">
    <location>
        <begin position="265"/>
        <end position="285"/>
    </location>
</feature>
<evidence type="ECO:0000256" key="1">
    <source>
        <dbReference type="ARBA" id="ARBA00004141"/>
    </source>
</evidence>
<keyword evidence="4 6" id="KW-0472">Membrane</keyword>
<comment type="caution">
    <text evidence="7">The sequence shown here is derived from an EMBL/GenBank/DDBJ whole genome shotgun (WGS) entry which is preliminary data.</text>
</comment>
<proteinExistence type="predicted"/>
<feature type="transmembrane region" description="Helical" evidence="6">
    <location>
        <begin position="123"/>
        <end position="141"/>
    </location>
</feature>
<keyword evidence="2 6" id="KW-0812">Transmembrane</keyword>
<feature type="transmembrane region" description="Helical" evidence="6">
    <location>
        <begin position="193"/>
        <end position="212"/>
    </location>
</feature>
<feature type="region of interest" description="Disordered" evidence="5">
    <location>
        <begin position="463"/>
        <end position="500"/>
    </location>
</feature>
<accession>A0AB34JNC3</accession>
<dbReference type="EMBL" id="JBGBPQ010000006">
    <property type="protein sequence ID" value="KAL1522926.1"/>
    <property type="molecule type" value="Genomic_DNA"/>
</dbReference>
<dbReference type="Pfam" id="PF05653">
    <property type="entry name" value="Mg_trans_NIPA"/>
    <property type="match status" value="1"/>
</dbReference>
<evidence type="ECO:0000256" key="6">
    <source>
        <dbReference type="SAM" id="Phobius"/>
    </source>
</evidence>
<dbReference type="AlphaFoldDB" id="A0AB34JNC3"/>
<dbReference type="InterPro" id="IPR037185">
    <property type="entry name" value="EmrE-like"/>
</dbReference>
<feature type="transmembrane region" description="Helical" evidence="6">
    <location>
        <begin position="161"/>
        <end position="181"/>
    </location>
</feature>
<comment type="subcellular location">
    <subcellularLocation>
        <location evidence="1">Membrane</location>
        <topology evidence="1">Multi-pass membrane protein</topology>
    </subcellularLocation>
</comment>
<feature type="compositionally biased region" description="Basic and acidic residues" evidence="5">
    <location>
        <begin position="470"/>
        <end position="481"/>
    </location>
</feature>
<reference evidence="7 8" key="1">
    <citation type="journal article" date="2024" name="Science">
        <title>Giant polyketide synthase enzymes in the biosynthesis of giant marine polyether toxins.</title>
        <authorList>
            <person name="Fallon T.R."/>
            <person name="Shende V.V."/>
            <person name="Wierzbicki I.H."/>
            <person name="Pendleton A.L."/>
            <person name="Watervoot N.F."/>
            <person name="Auber R.P."/>
            <person name="Gonzalez D.J."/>
            <person name="Wisecaver J.H."/>
            <person name="Moore B.S."/>
        </authorList>
    </citation>
    <scope>NUCLEOTIDE SEQUENCE [LARGE SCALE GENOMIC DNA]</scope>
    <source>
        <strain evidence="7 8">12B1</strain>
    </source>
</reference>
<keyword evidence="3 6" id="KW-1133">Transmembrane helix</keyword>
<keyword evidence="8" id="KW-1185">Reference proteome</keyword>
<dbReference type="InterPro" id="IPR008521">
    <property type="entry name" value="Mg_trans_NIPA"/>
</dbReference>
<evidence type="ECO:0000256" key="2">
    <source>
        <dbReference type="ARBA" id="ARBA00022692"/>
    </source>
</evidence>
<evidence type="ECO:0008006" key="9">
    <source>
        <dbReference type="Google" id="ProtNLM"/>
    </source>
</evidence>
<feature type="transmembrane region" description="Helical" evidence="6">
    <location>
        <begin position="232"/>
        <end position="253"/>
    </location>
</feature>